<dbReference type="OMA" id="VPCFLVN"/>
<dbReference type="PANTHER" id="PTHR15670">
    <property type="entry name" value="RHO GTPASE ACTIVATING PROTEIN 11A"/>
    <property type="match status" value="1"/>
</dbReference>
<sequence>MKVTDSNVIRFHLQVTYGIYVKGLGKKKERLQITGTKVFGVPLENLHRQYIPEFGLVPCFLVNACTFLLERAGTVGLFRKPGSLPRIKALRAKLNRGEGCLTAPFPSDVSTLIKQFCRELPEPLFPSELHAALLKAQALPSPQDRTSALQLLSCLLPARNASCLHYLLDFLFKVSQRCSENLMTSSNIATVFAPCLLPPPNKAEMSEMRLELRVLVLRTFIESPHLFGKLNHFSVLLHSFKWGSWKRLFRSSHSVGVIPKTVMDSMDFLINFHPLKDAKRCHRKRHGLKGITLGINEKWNANVISLFRTPHLLKYPQWRGLRRRCPGFKGQRTGLQPLRGVQSPPQQTEYRSGEASAWRLSPTSCCSEPACRVQVNHV</sequence>
<dbReference type="PROSITE" id="PS50238">
    <property type="entry name" value="RHOGAP"/>
    <property type="match status" value="1"/>
</dbReference>
<dbReference type="eggNOG" id="KOG2710">
    <property type="taxonomic scope" value="Eukaryota"/>
</dbReference>
<evidence type="ECO:0000259" key="1">
    <source>
        <dbReference type="PROSITE" id="PS50238"/>
    </source>
</evidence>
<dbReference type="AlphaFoldDB" id="G3NXX6"/>
<dbReference type="InterPro" id="IPR000198">
    <property type="entry name" value="RhoGAP_dom"/>
</dbReference>
<dbReference type="InterPro" id="IPR042869">
    <property type="entry name" value="ARHGAP11A/B"/>
</dbReference>
<evidence type="ECO:0000313" key="2">
    <source>
        <dbReference type="Ensembl" id="ENSGACP00000010196.2"/>
    </source>
</evidence>
<dbReference type="STRING" id="69293.ENSGACP00000010196"/>
<reference evidence="2" key="2">
    <citation type="submission" date="2025-08" db="UniProtKB">
        <authorList>
            <consortium name="Ensembl"/>
        </authorList>
    </citation>
    <scope>IDENTIFICATION</scope>
</reference>
<feature type="domain" description="Rho-GAP" evidence="1">
    <location>
        <begin position="41"/>
        <end position="228"/>
    </location>
</feature>
<dbReference type="Pfam" id="PF00620">
    <property type="entry name" value="RhoGAP"/>
    <property type="match status" value="1"/>
</dbReference>
<dbReference type="SUPFAM" id="SSF48350">
    <property type="entry name" value="GTPase activation domain, GAP"/>
    <property type="match status" value="1"/>
</dbReference>
<dbReference type="GeneTree" id="ENSGT00940000155312"/>
<dbReference type="GO" id="GO:0005096">
    <property type="term" value="F:GTPase activator activity"/>
    <property type="evidence" value="ECO:0007669"/>
    <property type="project" value="TreeGrafter"/>
</dbReference>
<name>G3NXX6_GASAC</name>
<dbReference type="InParanoid" id="G3NXX6"/>
<dbReference type="PANTHER" id="PTHR15670:SF4">
    <property type="entry name" value="RHO GTPASE-ACTIVATING PROTEIN 11A"/>
    <property type="match status" value="1"/>
</dbReference>
<accession>G3NXX6</accession>
<dbReference type="InterPro" id="IPR008936">
    <property type="entry name" value="Rho_GTPase_activation_prot"/>
</dbReference>
<keyword evidence="3" id="KW-1185">Reference proteome</keyword>
<proteinExistence type="predicted"/>
<reference evidence="2" key="3">
    <citation type="submission" date="2025-09" db="UniProtKB">
        <authorList>
            <consortium name="Ensembl"/>
        </authorList>
    </citation>
    <scope>IDENTIFICATION</scope>
</reference>
<dbReference type="Gene3D" id="1.10.555.10">
    <property type="entry name" value="Rho GTPase activation protein"/>
    <property type="match status" value="1"/>
</dbReference>
<protein>
    <recommendedName>
        <fullName evidence="1">Rho-GAP domain-containing protein</fullName>
    </recommendedName>
</protein>
<dbReference type="GO" id="GO:0007165">
    <property type="term" value="P:signal transduction"/>
    <property type="evidence" value="ECO:0007669"/>
    <property type="project" value="InterPro"/>
</dbReference>
<organism evidence="2 3">
    <name type="scientific">Gasterosteus aculeatus aculeatus</name>
    <name type="common">three-spined stickleback</name>
    <dbReference type="NCBI Taxonomy" id="481459"/>
    <lineage>
        <taxon>Eukaryota</taxon>
        <taxon>Metazoa</taxon>
        <taxon>Chordata</taxon>
        <taxon>Craniata</taxon>
        <taxon>Vertebrata</taxon>
        <taxon>Euteleostomi</taxon>
        <taxon>Actinopterygii</taxon>
        <taxon>Neopterygii</taxon>
        <taxon>Teleostei</taxon>
        <taxon>Neoteleostei</taxon>
        <taxon>Acanthomorphata</taxon>
        <taxon>Eupercaria</taxon>
        <taxon>Perciformes</taxon>
        <taxon>Cottioidei</taxon>
        <taxon>Gasterosteales</taxon>
        <taxon>Gasterosteidae</taxon>
        <taxon>Gasterosteus</taxon>
    </lineage>
</organism>
<dbReference type="SMART" id="SM00324">
    <property type="entry name" value="RhoGAP"/>
    <property type="match status" value="1"/>
</dbReference>
<dbReference type="Proteomes" id="UP000007635">
    <property type="component" value="Chromosome XVIII"/>
</dbReference>
<evidence type="ECO:0000313" key="3">
    <source>
        <dbReference type="Proteomes" id="UP000007635"/>
    </source>
</evidence>
<dbReference type="Ensembl" id="ENSGACT00000010218.2">
    <property type="protein sequence ID" value="ENSGACP00000010196.2"/>
    <property type="gene ID" value="ENSGACG00000007697.2"/>
</dbReference>
<reference evidence="2 3" key="1">
    <citation type="journal article" date="2021" name="G3 (Bethesda)">
        <title>Improved contiguity of the threespine stickleback genome using long-read sequencing.</title>
        <authorList>
            <person name="Nath S."/>
            <person name="Shaw D.E."/>
            <person name="White M.A."/>
        </authorList>
    </citation>
    <scope>NUCLEOTIDE SEQUENCE [LARGE SCALE GENOMIC DNA]</scope>
    <source>
        <strain evidence="2 3">Lake Benthic</strain>
    </source>
</reference>
<dbReference type="Bgee" id="ENSGACG00000007697">
    <property type="expression patterns" value="Expressed in mesonephros"/>
</dbReference>